<evidence type="ECO:0000256" key="1">
    <source>
        <dbReference type="ARBA" id="ARBA00001946"/>
    </source>
</evidence>
<dbReference type="SFLD" id="SFLDS00001">
    <property type="entry name" value="Enolase"/>
    <property type="match status" value="1"/>
</dbReference>
<dbReference type="EMBL" id="BAABJO010000003">
    <property type="protein sequence ID" value="GAA5113811.1"/>
    <property type="molecule type" value="Genomic_DNA"/>
</dbReference>
<keyword evidence="3" id="KW-0460">Magnesium</keyword>
<dbReference type="InterPro" id="IPR046945">
    <property type="entry name" value="RHMD-like"/>
</dbReference>
<evidence type="ECO:0000313" key="6">
    <source>
        <dbReference type="Proteomes" id="UP001500804"/>
    </source>
</evidence>
<organism evidence="5 6">
    <name type="scientific">Pseudonocardia adelaidensis</name>
    <dbReference type="NCBI Taxonomy" id="648754"/>
    <lineage>
        <taxon>Bacteria</taxon>
        <taxon>Bacillati</taxon>
        <taxon>Actinomycetota</taxon>
        <taxon>Actinomycetes</taxon>
        <taxon>Pseudonocardiales</taxon>
        <taxon>Pseudonocardiaceae</taxon>
        <taxon>Pseudonocardia</taxon>
    </lineage>
</organism>
<comment type="caution">
    <text evidence="5">The sequence shown here is derived from an EMBL/GenBank/DDBJ whole genome shotgun (WGS) entry which is preliminary data.</text>
</comment>
<keyword evidence="6" id="KW-1185">Reference proteome</keyword>
<evidence type="ECO:0000256" key="2">
    <source>
        <dbReference type="ARBA" id="ARBA00022723"/>
    </source>
</evidence>
<sequence>MDANRGFTAAEAIRFGRALADEDLWFFEEPVLPEDPDAYTRVRAALDVPIAGGESEFTRWGFHDFLARGPVDILQPDATACGGIRETLLVAGMASAHGVPTLPHVWGSAITVAAGLHLMTALPTVVPSMARERPHVELDQAPNVFRDELSDLACGPVMAVPHGPGLGIEIDLSVIERHRP</sequence>
<dbReference type="Pfam" id="PF13378">
    <property type="entry name" value="MR_MLE_C"/>
    <property type="match status" value="1"/>
</dbReference>
<comment type="cofactor">
    <cofactor evidence="1">
        <name>Mg(2+)</name>
        <dbReference type="ChEBI" id="CHEBI:18420"/>
    </cofactor>
</comment>
<proteinExistence type="predicted"/>
<dbReference type="PANTHER" id="PTHR13794:SF58">
    <property type="entry name" value="MITOCHONDRIAL ENOLASE SUPERFAMILY MEMBER 1"/>
    <property type="match status" value="1"/>
</dbReference>
<keyword evidence="2" id="KW-0479">Metal-binding</keyword>
<reference evidence="6" key="1">
    <citation type="journal article" date="2019" name="Int. J. Syst. Evol. Microbiol.">
        <title>The Global Catalogue of Microorganisms (GCM) 10K type strain sequencing project: providing services to taxonomists for standard genome sequencing and annotation.</title>
        <authorList>
            <consortium name="The Broad Institute Genomics Platform"/>
            <consortium name="The Broad Institute Genome Sequencing Center for Infectious Disease"/>
            <person name="Wu L."/>
            <person name="Ma J."/>
        </authorList>
    </citation>
    <scope>NUCLEOTIDE SEQUENCE [LARGE SCALE GENOMIC DNA]</scope>
    <source>
        <strain evidence="6">JCM 18302</strain>
    </source>
</reference>
<evidence type="ECO:0000259" key="4">
    <source>
        <dbReference type="Pfam" id="PF13378"/>
    </source>
</evidence>
<dbReference type="PANTHER" id="PTHR13794">
    <property type="entry name" value="ENOLASE SUPERFAMILY, MANDELATE RACEMASE"/>
    <property type="match status" value="1"/>
</dbReference>
<protein>
    <recommendedName>
        <fullName evidence="4">Enolase C-terminal domain-containing protein</fullName>
    </recommendedName>
</protein>
<dbReference type="InterPro" id="IPR029065">
    <property type="entry name" value="Enolase_C-like"/>
</dbReference>
<dbReference type="Gene3D" id="3.20.20.120">
    <property type="entry name" value="Enolase-like C-terminal domain"/>
    <property type="match status" value="1"/>
</dbReference>
<accession>A0ABP9NEV9</accession>
<evidence type="ECO:0000256" key="3">
    <source>
        <dbReference type="ARBA" id="ARBA00022842"/>
    </source>
</evidence>
<feature type="domain" description="Enolase C-terminal" evidence="4">
    <location>
        <begin position="1"/>
        <end position="171"/>
    </location>
</feature>
<name>A0ABP9NEV9_9PSEU</name>
<dbReference type="InterPro" id="IPR036849">
    <property type="entry name" value="Enolase-like_C_sf"/>
</dbReference>
<dbReference type="SUPFAM" id="SSF51604">
    <property type="entry name" value="Enolase C-terminal domain-like"/>
    <property type="match status" value="1"/>
</dbReference>
<dbReference type="RefSeq" id="WP_345603569.1">
    <property type="nucleotide sequence ID" value="NZ_BAABJO010000003.1"/>
</dbReference>
<gene>
    <name evidence="5" type="ORF">GCM10023320_10000</name>
</gene>
<evidence type="ECO:0000313" key="5">
    <source>
        <dbReference type="EMBL" id="GAA5113811.1"/>
    </source>
</evidence>
<dbReference type="Proteomes" id="UP001500804">
    <property type="component" value="Unassembled WGS sequence"/>
</dbReference>